<dbReference type="EMBL" id="JAWNGG020000059">
    <property type="protein sequence ID" value="KAK9304849.1"/>
    <property type="molecule type" value="Genomic_DNA"/>
</dbReference>
<proteinExistence type="predicted"/>
<dbReference type="AlphaFoldDB" id="A0AAW1A4J2"/>
<comment type="caution">
    <text evidence="1">The sequence shown here is derived from an EMBL/GenBank/DDBJ whole genome shotgun (WGS) entry which is preliminary data.</text>
</comment>
<accession>A0AAW1A4J2</accession>
<reference evidence="1 2" key="1">
    <citation type="submission" date="2024-05" db="EMBL/GenBank/DDBJ databases">
        <title>The nuclear and mitochondrial genome assemblies of Tetragonisca angustula (Apidae: Meliponini), a tiny yet remarkable pollinator in the Neotropics.</title>
        <authorList>
            <person name="Ferrari R."/>
            <person name="Ricardo P.C."/>
            <person name="Dias F.C."/>
            <person name="Araujo N.S."/>
            <person name="Soares D.O."/>
            <person name="Zhou Q.-S."/>
            <person name="Zhu C.-D."/>
            <person name="Coutinho L."/>
            <person name="Airas M.C."/>
            <person name="Batista T.M."/>
        </authorList>
    </citation>
    <scope>NUCLEOTIDE SEQUENCE [LARGE SCALE GENOMIC DNA]</scope>
    <source>
        <strain evidence="1">ASF017062</strain>
        <tissue evidence="1">Abdomen</tissue>
    </source>
</reference>
<protein>
    <submittedName>
        <fullName evidence="1">Uncharacterized protein</fullName>
    </submittedName>
</protein>
<sequence>MAQTAKLTTGPSVSRTETIREQFSSHLWQRVPAREDGEEVNAFEQDDADDGSLGFKWLGEALTERERNSGAKS</sequence>
<gene>
    <name evidence="1" type="ORF">QLX08_003917</name>
</gene>
<evidence type="ECO:0000313" key="1">
    <source>
        <dbReference type="EMBL" id="KAK9304849.1"/>
    </source>
</evidence>
<dbReference type="Proteomes" id="UP001432146">
    <property type="component" value="Unassembled WGS sequence"/>
</dbReference>
<keyword evidence="2" id="KW-1185">Reference proteome</keyword>
<name>A0AAW1A4J2_9HYME</name>
<organism evidence="1 2">
    <name type="scientific">Tetragonisca angustula</name>
    <dbReference type="NCBI Taxonomy" id="166442"/>
    <lineage>
        <taxon>Eukaryota</taxon>
        <taxon>Metazoa</taxon>
        <taxon>Ecdysozoa</taxon>
        <taxon>Arthropoda</taxon>
        <taxon>Hexapoda</taxon>
        <taxon>Insecta</taxon>
        <taxon>Pterygota</taxon>
        <taxon>Neoptera</taxon>
        <taxon>Endopterygota</taxon>
        <taxon>Hymenoptera</taxon>
        <taxon>Apocrita</taxon>
        <taxon>Aculeata</taxon>
        <taxon>Apoidea</taxon>
        <taxon>Anthophila</taxon>
        <taxon>Apidae</taxon>
        <taxon>Tetragonisca</taxon>
    </lineage>
</organism>
<evidence type="ECO:0000313" key="2">
    <source>
        <dbReference type="Proteomes" id="UP001432146"/>
    </source>
</evidence>